<dbReference type="RefSeq" id="WP_386808680.1">
    <property type="nucleotide sequence ID" value="NZ_JBHTMV010000003.1"/>
</dbReference>
<evidence type="ECO:0000313" key="2">
    <source>
        <dbReference type="Proteomes" id="UP001597241"/>
    </source>
</evidence>
<dbReference type="EMBL" id="JBHTMV010000003">
    <property type="protein sequence ID" value="MFD1293481.1"/>
    <property type="molecule type" value="Genomic_DNA"/>
</dbReference>
<evidence type="ECO:0008006" key="3">
    <source>
        <dbReference type="Google" id="ProtNLM"/>
    </source>
</evidence>
<sequence length="236" mass="27646">MKKLLTLLTILFLASCSKQEIKIPTLNIVGLQELHNHSQVWLFFEINNNDTIAKVNRKNTISTTHWIYNIDKRLPLKAIIPSITQLKYKHANGVHSKEGMHNYFSYSDTISKKLSFFEFDAIDYKTDSILSKYFLKSNGDNYKQYNNINITFNPNNTWINDAKMEDDEFKTTLIDFIDFSSEGKQTMLHLNFNQNLAYQDYLKYRTLMESLKAPHLLINNFEFIFDPNKVPDCGCE</sequence>
<keyword evidence="2" id="KW-1185">Reference proteome</keyword>
<gene>
    <name evidence="1" type="ORF">ACFQ5N_06500</name>
</gene>
<proteinExistence type="predicted"/>
<dbReference type="Proteomes" id="UP001597241">
    <property type="component" value="Unassembled WGS sequence"/>
</dbReference>
<accession>A0ABW3WQB3</accession>
<protein>
    <recommendedName>
        <fullName evidence="3">Lipoprotein</fullName>
    </recommendedName>
</protein>
<dbReference type="PROSITE" id="PS51257">
    <property type="entry name" value="PROKAR_LIPOPROTEIN"/>
    <property type="match status" value="1"/>
</dbReference>
<organism evidence="1 2">
    <name type="scientific">Lutibacter holmesii</name>
    <dbReference type="NCBI Taxonomy" id="1137985"/>
    <lineage>
        <taxon>Bacteria</taxon>
        <taxon>Pseudomonadati</taxon>
        <taxon>Bacteroidota</taxon>
        <taxon>Flavobacteriia</taxon>
        <taxon>Flavobacteriales</taxon>
        <taxon>Flavobacteriaceae</taxon>
        <taxon>Lutibacter</taxon>
    </lineage>
</organism>
<comment type="caution">
    <text evidence="1">The sequence shown here is derived from an EMBL/GenBank/DDBJ whole genome shotgun (WGS) entry which is preliminary data.</text>
</comment>
<name>A0ABW3WQB3_9FLAO</name>
<reference evidence="2" key="1">
    <citation type="journal article" date="2019" name="Int. J. Syst. Evol. Microbiol.">
        <title>The Global Catalogue of Microorganisms (GCM) 10K type strain sequencing project: providing services to taxonomists for standard genome sequencing and annotation.</title>
        <authorList>
            <consortium name="The Broad Institute Genomics Platform"/>
            <consortium name="The Broad Institute Genome Sequencing Center for Infectious Disease"/>
            <person name="Wu L."/>
            <person name="Ma J."/>
        </authorList>
    </citation>
    <scope>NUCLEOTIDE SEQUENCE [LARGE SCALE GENOMIC DNA]</scope>
    <source>
        <strain evidence="2">CCUG 62221</strain>
    </source>
</reference>
<evidence type="ECO:0000313" key="1">
    <source>
        <dbReference type="EMBL" id="MFD1293481.1"/>
    </source>
</evidence>